<dbReference type="Proteomes" id="UP001165393">
    <property type="component" value="Unassembled WGS sequence"/>
</dbReference>
<gene>
    <name evidence="1" type="ORF">NAF29_01925</name>
</gene>
<comment type="caution">
    <text evidence="1">The sequence shown here is derived from an EMBL/GenBank/DDBJ whole genome shotgun (WGS) entry which is preliminary data.</text>
</comment>
<organism evidence="1 2">
    <name type="scientific">Echinimonas agarilytica</name>
    <dbReference type="NCBI Taxonomy" id="1215918"/>
    <lineage>
        <taxon>Bacteria</taxon>
        <taxon>Pseudomonadati</taxon>
        <taxon>Pseudomonadota</taxon>
        <taxon>Gammaproteobacteria</taxon>
        <taxon>Alteromonadales</taxon>
        <taxon>Echinimonadaceae</taxon>
        <taxon>Echinimonas</taxon>
    </lineage>
</organism>
<name>A0AA42B695_9GAMM</name>
<keyword evidence="2" id="KW-1185">Reference proteome</keyword>
<accession>A0AA42B695</accession>
<dbReference type="RefSeq" id="WP_251259796.1">
    <property type="nucleotide sequence ID" value="NZ_JAMQGP010000001.1"/>
</dbReference>
<reference evidence="1 2" key="1">
    <citation type="journal article" date="2013" name="Antonie Van Leeuwenhoek">
        <title>Echinimonas agarilytica gen. nov., sp. nov., a new gammaproteobacterium isolated from the sea urchin Strongylocentrotus intermedius.</title>
        <authorList>
            <person name="Nedashkovskaya O.I."/>
            <person name="Stenkova A.M."/>
            <person name="Zhukova N.V."/>
            <person name="Van Trappen S."/>
            <person name="Lee J.S."/>
            <person name="Kim S.B."/>
        </authorList>
    </citation>
    <scope>NUCLEOTIDE SEQUENCE [LARGE SCALE GENOMIC DNA]</scope>
    <source>
        <strain evidence="1 2">KMM 6351</strain>
    </source>
</reference>
<dbReference type="AlphaFoldDB" id="A0AA42B695"/>
<evidence type="ECO:0000313" key="2">
    <source>
        <dbReference type="Proteomes" id="UP001165393"/>
    </source>
</evidence>
<protein>
    <submittedName>
        <fullName evidence="1">Uncharacterized protein</fullName>
    </submittedName>
</protein>
<dbReference type="EMBL" id="JAMQGP010000001">
    <property type="protein sequence ID" value="MCM2678429.1"/>
    <property type="molecule type" value="Genomic_DNA"/>
</dbReference>
<evidence type="ECO:0000313" key="1">
    <source>
        <dbReference type="EMBL" id="MCM2678429.1"/>
    </source>
</evidence>
<sequence length="197" mass="22040">MNTLFECWNGGIVEWDGLSAPRLSFPYAVNDSELLAFFLISARACQLQSRLGWQLNFAGKACSVPLFPAQEMMNLLYKIQQQCGYGPTLVRCNRESMNDDDVLLLRIKWVHLASGQANSYMPFIGTRLNDRVLARPQPFVVACDRELEVSFSRFGQLQRVGRRNLLEVLGIDDASGFSVSNSLIEKATQGLGSVENL</sequence>
<proteinExistence type="predicted"/>